<gene>
    <name evidence="7" type="primary">TTC26</name>
    <name evidence="7" type="ORF">Ciccas_003772</name>
</gene>
<keyword evidence="5" id="KW-0966">Cell projection</keyword>
<dbReference type="Gene3D" id="1.25.40.10">
    <property type="entry name" value="Tetratricopeptide repeat domain"/>
    <property type="match status" value="2"/>
</dbReference>
<evidence type="ECO:0000256" key="3">
    <source>
        <dbReference type="ARBA" id="ARBA00022737"/>
    </source>
</evidence>
<dbReference type="Proteomes" id="UP001626550">
    <property type="component" value="Unassembled WGS sequence"/>
</dbReference>
<dbReference type="PANTHER" id="PTHR14781:SF0">
    <property type="entry name" value="INTRAFLAGELLAR TRANSPORT PROTEIN 56"/>
    <property type="match status" value="1"/>
</dbReference>
<dbReference type="InterPro" id="IPR011990">
    <property type="entry name" value="TPR-like_helical_dom_sf"/>
</dbReference>
<accession>A0ABD2QDE3</accession>
<proteinExistence type="inferred from homology"/>
<dbReference type="InterPro" id="IPR030511">
    <property type="entry name" value="TTC26"/>
</dbReference>
<feature type="compositionally biased region" description="Polar residues" evidence="6">
    <location>
        <begin position="9"/>
        <end position="20"/>
    </location>
</feature>
<evidence type="ECO:0000256" key="6">
    <source>
        <dbReference type="SAM" id="MobiDB-lite"/>
    </source>
</evidence>
<keyword evidence="4" id="KW-0802">TPR repeat</keyword>
<evidence type="ECO:0000256" key="5">
    <source>
        <dbReference type="ARBA" id="ARBA00023273"/>
    </source>
</evidence>
<comment type="subcellular location">
    <subcellularLocation>
        <location evidence="1">Cell projection</location>
        <location evidence="1">Cilium</location>
    </subcellularLocation>
</comment>
<evidence type="ECO:0000256" key="4">
    <source>
        <dbReference type="ARBA" id="ARBA00022803"/>
    </source>
</evidence>
<evidence type="ECO:0000313" key="8">
    <source>
        <dbReference type="Proteomes" id="UP001626550"/>
    </source>
</evidence>
<evidence type="ECO:0000256" key="2">
    <source>
        <dbReference type="ARBA" id="ARBA00007834"/>
    </source>
</evidence>
<reference evidence="7 8" key="1">
    <citation type="submission" date="2024-11" db="EMBL/GenBank/DDBJ databases">
        <title>Adaptive evolution of stress response genes in parasites aligns with host niche diversity.</title>
        <authorList>
            <person name="Hahn C."/>
            <person name="Resl P."/>
        </authorList>
    </citation>
    <scope>NUCLEOTIDE SEQUENCE [LARGE SCALE GENOMIC DNA]</scope>
    <source>
        <strain evidence="7">EGGRZ-B1_66</strain>
        <tissue evidence="7">Body</tissue>
    </source>
</reference>
<dbReference type="GO" id="GO:0005929">
    <property type="term" value="C:cilium"/>
    <property type="evidence" value="ECO:0007669"/>
    <property type="project" value="UniProtKB-SubCell"/>
</dbReference>
<dbReference type="PANTHER" id="PTHR14781">
    <property type="entry name" value="INTRAFLAGELLAR TRANSPORT PROTEIN 56"/>
    <property type="match status" value="1"/>
</dbReference>
<comment type="similarity">
    <text evidence="2">Belongs to the IFT56 family.</text>
</comment>
<keyword evidence="3" id="KW-0677">Repeat</keyword>
<dbReference type="SUPFAM" id="SSF48452">
    <property type="entry name" value="TPR-like"/>
    <property type="match status" value="3"/>
</dbReference>
<sequence length="593" mass="67981">MLLSRAKASLSSENPNPNTEIPTLEEFLEKRDFNGALTLVDFQRQSKAKSADPLLDQWIAYCLFHLGEYKKASEQYKKLISGKKSEPIFTLYLAACYFYMGLYEEAQELAKKSPDSDLKNRIIFHCAHKFNDERQLLSFHNQLNEKTENQLCLAAIHYLRNHNQVKHIHADQDESQKIPEDIGNPDPLTFFSLNFRGCTSILVIPTAIDIYKRLLLENRDYHALNVYIAICYYKIEYQDVASEILSLYLQHFPDSATALNLKACINFKLFDGKVAENDLKTLLNQTSSSFAYARDIIKHNLVVFRNGEDALKVLPPLVSLIPEARLNLIIYHLKHDELEQAMEIAKDIEPYTPAEYVTKAVVLTCVGQKSKSPVRKEQIKKAQQHFQLIGSSSSECDTVSGRQCMASCFFLLRQFEDVLMYLESIKSFFATDDTFNYNYGQAKAATGEYKEALEAFNSITSGTLRQDFTFASWLARCYIMTKQAKLAWEIYLRMDNSTESFNLLQLIADDCYKSGAFYYSAKAFDVLERLDPSGEYWEGKRGACIGAFRDIISGNEKEERLNEIIVLLRSSSHKQSEDIARIMKQYALSRPEI</sequence>
<organism evidence="7 8">
    <name type="scientific">Cichlidogyrus casuarinus</name>
    <dbReference type="NCBI Taxonomy" id="1844966"/>
    <lineage>
        <taxon>Eukaryota</taxon>
        <taxon>Metazoa</taxon>
        <taxon>Spiralia</taxon>
        <taxon>Lophotrochozoa</taxon>
        <taxon>Platyhelminthes</taxon>
        <taxon>Monogenea</taxon>
        <taxon>Monopisthocotylea</taxon>
        <taxon>Dactylogyridea</taxon>
        <taxon>Ancyrocephalidae</taxon>
        <taxon>Cichlidogyrus</taxon>
    </lineage>
</organism>
<comment type="caution">
    <text evidence="7">The sequence shown here is derived from an EMBL/GenBank/DDBJ whole genome shotgun (WGS) entry which is preliminary data.</text>
</comment>
<evidence type="ECO:0000256" key="1">
    <source>
        <dbReference type="ARBA" id="ARBA00004138"/>
    </source>
</evidence>
<protein>
    <submittedName>
        <fullName evidence="7">Intraflagellar transport protein 56</fullName>
    </submittedName>
</protein>
<evidence type="ECO:0000313" key="7">
    <source>
        <dbReference type="EMBL" id="KAL3317573.1"/>
    </source>
</evidence>
<dbReference type="EMBL" id="JBJKFK010000363">
    <property type="protein sequence ID" value="KAL3317573.1"/>
    <property type="molecule type" value="Genomic_DNA"/>
</dbReference>
<keyword evidence="8" id="KW-1185">Reference proteome</keyword>
<feature type="region of interest" description="Disordered" evidence="6">
    <location>
        <begin position="1"/>
        <end position="20"/>
    </location>
</feature>
<dbReference type="AlphaFoldDB" id="A0ABD2QDE3"/>
<name>A0ABD2QDE3_9PLAT</name>